<evidence type="ECO:0008006" key="3">
    <source>
        <dbReference type="Google" id="ProtNLM"/>
    </source>
</evidence>
<organism evidence="1 2">
    <name type="scientific">Methanobacterium subterraneum</name>
    <dbReference type="NCBI Taxonomy" id="59277"/>
    <lineage>
        <taxon>Archaea</taxon>
        <taxon>Methanobacteriati</taxon>
        <taxon>Methanobacteriota</taxon>
        <taxon>Methanomada group</taxon>
        <taxon>Methanobacteria</taxon>
        <taxon>Methanobacteriales</taxon>
        <taxon>Methanobacteriaceae</taxon>
        <taxon>Methanobacterium</taxon>
    </lineage>
</organism>
<evidence type="ECO:0000313" key="1">
    <source>
        <dbReference type="EMBL" id="HII83951.1"/>
    </source>
</evidence>
<gene>
    <name evidence="1" type="ORF">HA271_03725</name>
</gene>
<evidence type="ECO:0000313" key="2">
    <source>
        <dbReference type="Proteomes" id="UP000586031"/>
    </source>
</evidence>
<comment type="caution">
    <text evidence="1">The sequence shown here is derived from an EMBL/GenBank/DDBJ whole genome shotgun (WGS) entry which is preliminary data.</text>
</comment>
<dbReference type="AlphaFoldDB" id="A0A7J4TJ88"/>
<sequence>MKIKDYHTLIDEISTIDLEADSIADSRRILAELNQREMILKDLKKRILNDIQNIKLEFMEMKQKINMDFAEGRSPGIVSRVRGKSKVKELKKLEKKRYETLESYYDVKYVIDDLLVQIQEAKEPLNDYIKKRLFGV</sequence>
<accession>A0A7J4TJ88</accession>
<proteinExistence type="predicted"/>
<reference evidence="2" key="1">
    <citation type="journal article" date="2020" name="bioRxiv">
        <title>A rank-normalized archaeal taxonomy based on genome phylogeny resolves widespread incomplete and uneven classifications.</title>
        <authorList>
            <person name="Rinke C."/>
            <person name="Chuvochina M."/>
            <person name="Mussig A.J."/>
            <person name="Chaumeil P.-A."/>
            <person name="Waite D.W."/>
            <person name="Whitman W.B."/>
            <person name="Parks D.H."/>
            <person name="Hugenholtz P."/>
        </authorList>
    </citation>
    <scope>NUCLEOTIDE SEQUENCE [LARGE SCALE GENOMIC DNA]</scope>
</reference>
<protein>
    <recommendedName>
        <fullName evidence="3">Flagellar protein FlgN</fullName>
    </recommendedName>
</protein>
<name>A0A7J4TJ88_9EURY</name>
<dbReference type="Proteomes" id="UP000586031">
    <property type="component" value="Unassembled WGS sequence"/>
</dbReference>
<dbReference type="EMBL" id="DUHE01000108">
    <property type="protein sequence ID" value="HII83951.1"/>
    <property type="molecule type" value="Genomic_DNA"/>
</dbReference>